<protein>
    <submittedName>
        <fullName evidence="1">Uncharacterized protein</fullName>
    </submittedName>
</protein>
<dbReference type="Proteomes" id="UP000490535">
    <property type="component" value="Unassembled WGS sequence"/>
</dbReference>
<proteinExistence type="predicted"/>
<name>A0A833PAJ7_ACIBZ</name>
<dbReference type="EMBL" id="WNDP01000243">
    <property type="protein sequence ID" value="KAF1013161.1"/>
    <property type="molecule type" value="Genomic_DNA"/>
</dbReference>
<organism evidence="1 2">
    <name type="scientific">Acinetobacter bereziniae</name>
    <name type="common">Acinetobacter genomosp. 10</name>
    <dbReference type="NCBI Taxonomy" id="106648"/>
    <lineage>
        <taxon>Bacteria</taxon>
        <taxon>Pseudomonadati</taxon>
        <taxon>Pseudomonadota</taxon>
        <taxon>Gammaproteobacteria</taxon>
        <taxon>Moraxellales</taxon>
        <taxon>Moraxellaceae</taxon>
        <taxon>Acinetobacter</taxon>
    </lineage>
</organism>
<sequence>MGKKQSKPEFEVIFGNTFNKYYNNYPETTLDCIDDFIEHFESRGLKDWKGKIAPSYRVPENYNNRDEIIEKAKNHNLWHVHIGDPSWEKSKYGNYYVSEWVLHFKMITPYKIKLLELGWHNPMLLPSDEICNE</sequence>
<evidence type="ECO:0000313" key="1">
    <source>
        <dbReference type="EMBL" id="KAF1013161.1"/>
    </source>
</evidence>
<evidence type="ECO:0000313" key="2">
    <source>
        <dbReference type="Proteomes" id="UP000490535"/>
    </source>
</evidence>
<comment type="caution">
    <text evidence="1">The sequence shown here is derived from an EMBL/GenBank/DDBJ whole genome shotgun (WGS) entry which is preliminary data.</text>
</comment>
<gene>
    <name evidence="1" type="ORF">GAK29_04735</name>
</gene>
<reference evidence="2" key="1">
    <citation type="journal article" date="2020" name="MBio">
        <title>Horizontal gene transfer to a defensive symbiont with a reduced genome amongst a multipartite beetle microbiome.</title>
        <authorList>
            <person name="Waterworth S.C."/>
            <person name="Florez L.V."/>
            <person name="Rees E.R."/>
            <person name="Hertweck C."/>
            <person name="Kaltenpoth M."/>
            <person name="Kwan J.C."/>
        </authorList>
    </citation>
    <scope>NUCLEOTIDE SEQUENCE [LARGE SCALE GENOMIC DNA]</scope>
</reference>
<dbReference type="AlphaFoldDB" id="A0A833PAJ7"/>
<accession>A0A833PAJ7</accession>